<dbReference type="PIRSF" id="PIRSF017082">
    <property type="entry name" value="YflP"/>
    <property type="match status" value="1"/>
</dbReference>
<keyword evidence="2" id="KW-0732">Signal</keyword>
<dbReference type="PANTHER" id="PTHR42928">
    <property type="entry name" value="TRICARBOXYLATE-BINDING PROTEIN"/>
    <property type="match status" value="1"/>
</dbReference>
<dbReference type="EMBL" id="CP058554">
    <property type="protein sequence ID" value="QMV74503.1"/>
    <property type="molecule type" value="Genomic_DNA"/>
</dbReference>
<dbReference type="InterPro" id="IPR005064">
    <property type="entry name" value="BUG"/>
</dbReference>
<dbReference type="Pfam" id="PF03401">
    <property type="entry name" value="TctC"/>
    <property type="match status" value="1"/>
</dbReference>
<sequence>MNMSKTRRGAIGLVAAGASAVVMALGNAAAAADFPARQIELIVPFQPGGGTDGVARAFGEAARKHIPQSIVVINKPGASGAIGWTDMINAKPDGYKLAVVTVELVTLKPMGLAKFSYDDVQPIIQFNADPAAITVRADAPWNTIEEFLAASKKDPGKMGVGNAGNGSIWHFAATALGDKTGIQFNHIPFQGAGPAVLALMGGHVDAVAVSPAEVAQQLQAGKLKMLTVMADQRVKNFDKVPTLKEKGIDLSIGTWRGIAGPKKLPTDVLNYLKAAAKKTVDEPAFQEVLAKQNLGFVYADDQGFRNQMMKDATYFADLIKLLDMKN</sequence>
<evidence type="ECO:0000313" key="3">
    <source>
        <dbReference type="EMBL" id="QMV74503.1"/>
    </source>
</evidence>
<feature type="signal peptide" evidence="2">
    <location>
        <begin position="1"/>
        <end position="24"/>
    </location>
</feature>
<feature type="chain" id="PRO_5028984039" evidence="2">
    <location>
        <begin position="25"/>
        <end position="326"/>
    </location>
</feature>
<name>A0A7G5EKH8_9BURK</name>
<dbReference type="Gene3D" id="3.40.190.150">
    <property type="entry name" value="Bordetella uptake gene, domain 1"/>
    <property type="match status" value="1"/>
</dbReference>
<accession>A0A7G5EKH8</accession>
<comment type="similarity">
    <text evidence="1">Belongs to the UPF0065 (bug) family.</text>
</comment>
<dbReference type="PANTHER" id="PTHR42928:SF5">
    <property type="entry name" value="BLR1237 PROTEIN"/>
    <property type="match status" value="1"/>
</dbReference>
<evidence type="ECO:0000313" key="4">
    <source>
        <dbReference type="Proteomes" id="UP000515240"/>
    </source>
</evidence>
<dbReference type="KEGG" id="cpis:HS961_17615"/>
<reference evidence="3 4" key="1">
    <citation type="journal article" date="2020" name="G3 (Bethesda)">
        <title>CeMbio - The Caenorhabditis elegans Microbiome Resource.</title>
        <authorList>
            <person name="Dirksen P."/>
            <person name="Assie A."/>
            <person name="Zimmermann J."/>
            <person name="Zhang F."/>
            <person name="Tietje A.M."/>
            <person name="Marsh S.A."/>
            <person name="Felix M.A."/>
            <person name="Shapira M."/>
            <person name="Kaleta C."/>
            <person name="Schulenburg H."/>
            <person name="Samuel B."/>
        </authorList>
    </citation>
    <scope>NUCLEOTIDE SEQUENCE [LARGE SCALE GENOMIC DNA]</scope>
    <source>
        <strain evidence="3 4">BIGb0172</strain>
    </source>
</reference>
<dbReference type="Proteomes" id="UP000515240">
    <property type="component" value="Chromosome"/>
</dbReference>
<dbReference type="CDD" id="cd07012">
    <property type="entry name" value="PBP2_Bug_TTT"/>
    <property type="match status" value="1"/>
</dbReference>
<dbReference type="RefSeq" id="WP_182324220.1">
    <property type="nucleotide sequence ID" value="NZ_CP058554.1"/>
</dbReference>
<organism evidence="3 4">
    <name type="scientific">Comamonas piscis</name>
    <dbReference type="NCBI Taxonomy" id="1562974"/>
    <lineage>
        <taxon>Bacteria</taxon>
        <taxon>Pseudomonadati</taxon>
        <taxon>Pseudomonadota</taxon>
        <taxon>Betaproteobacteria</taxon>
        <taxon>Burkholderiales</taxon>
        <taxon>Comamonadaceae</taxon>
        <taxon>Comamonas</taxon>
    </lineage>
</organism>
<dbReference type="AlphaFoldDB" id="A0A7G5EKH8"/>
<dbReference type="Gene3D" id="3.40.190.10">
    <property type="entry name" value="Periplasmic binding protein-like II"/>
    <property type="match status" value="1"/>
</dbReference>
<evidence type="ECO:0000256" key="1">
    <source>
        <dbReference type="ARBA" id="ARBA00006987"/>
    </source>
</evidence>
<dbReference type="SUPFAM" id="SSF53850">
    <property type="entry name" value="Periplasmic binding protein-like II"/>
    <property type="match status" value="1"/>
</dbReference>
<protein>
    <submittedName>
        <fullName evidence="3">Tripartite tricarboxylate transporter substrate binding protein</fullName>
    </submittedName>
</protein>
<evidence type="ECO:0000256" key="2">
    <source>
        <dbReference type="SAM" id="SignalP"/>
    </source>
</evidence>
<keyword evidence="4" id="KW-1185">Reference proteome</keyword>
<dbReference type="InterPro" id="IPR042100">
    <property type="entry name" value="Bug_dom1"/>
</dbReference>
<dbReference type="InterPro" id="IPR006311">
    <property type="entry name" value="TAT_signal"/>
</dbReference>
<gene>
    <name evidence="3" type="ORF">HS961_17615</name>
</gene>
<dbReference type="PROSITE" id="PS51318">
    <property type="entry name" value="TAT"/>
    <property type="match status" value="1"/>
</dbReference>
<proteinExistence type="inferred from homology"/>